<organism evidence="1 2">
    <name type="scientific">Romanomermis culicivorax</name>
    <name type="common">Nematode worm</name>
    <dbReference type="NCBI Taxonomy" id="13658"/>
    <lineage>
        <taxon>Eukaryota</taxon>
        <taxon>Metazoa</taxon>
        <taxon>Ecdysozoa</taxon>
        <taxon>Nematoda</taxon>
        <taxon>Enoplea</taxon>
        <taxon>Dorylaimia</taxon>
        <taxon>Mermithida</taxon>
        <taxon>Mermithoidea</taxon>
        <taxon>Mermithidae</taxon>
        <taxon>Romanomermis</taxon>
    </lineage>
</organism>
<evidence type="ECO:0000313" key="2">
    <source>
        <dbReference type="WBParaSite" id="nRc.2.0.1.t44017-RA"/>
    </source>
</evidence>
<dbReference type="Proteomes" id="UP000887565">
    <property type="component" value="Unplaced"/>
</dbReference>
<sequence length="122" mass="13414">MEPLLNIQNGCRAPFTDPGTLFIGEPYCKKLFAIRAFCRWKCSVDCAMSSVQKIACPKPVIFGSGDTPDQIMASCVCFGQSLKGKWVNSDCVITWRPSHFGAGVTFAPCLTLAPKEVRNEYV</sequence>
<dbReference type="WBParaSite" id="nRc.2.0.1.t44017-RA">
    <property type="protein sequence ID" value="nRc.2.0.1.t44017-RA"/>
    <property type="gene ID" value="nRc.2.0.1.g44017"/>
</dbReference>
<dbReference type="AlphaFoldDB" id="A0A915KYK2"/>
<name>A0A915KYK2_ROMCU</name>
<evidence type="ECO:0000313" key="1">
    <source>
        <dbReference type="Proteomes" id="UP000887565"/>
    </source>
</evidence>
<accession>A0A915KYK2</accession>
<reference evidence="2" key="1">
    <citation type="submission" date="2022-11" db="UniProtKB">
        <authorList>
            <consortium name="WormBaseParasite"/>
        </authorList>
    </citation>
    <scope>IDENTIFICATION</scope>
</reference>
<proteinExistence type="predicted"/>
<protein>
    <submittedName>
        <fullName evidence="2">Uncharacterized protein</fullName>
    </submittedName>
</protein>
<keyword evidence="1" id="KW-1185">Reference proteome</keyword>